<accession>A0A8S2HE26</accession>
<feature type="region of interest" description="Disordered" evidence="1">
    <location>
        <begin position="362"/>
        <end position="433"/>
    </location>
</feature>
<sequence length="552" mass="61475">MNAGVQGRVLLVQQQLLQQRQAHPLHQRVQPLRLQLLARLRHQPLVQAHHLQKAHHQQVRAQVPHHLQQAQHQQVRARVPHQQPAPPAQHLLQQHRLRVLQVRRARLLRPQHRQVPQARAGATEKRKKKGKDFEFYYIGSVDENLETTITSIEGVNTSSECLLPEFNRLKQSLSVSTKPDESYTAYKGRRQSTKSTSSGYLSIDLNVSSFLNESLTSFGYGAQKSGVSVARMKKKQLKNSAELFGNSSMIPPITPVHDTIPEVEPIIIRPVTVSKLPREISTRSCSRYIDATADNSAETRPHSIVSQSRVSVHLSESIPSTRNGPNSTVNVYKLKRVKSSSSSSNDHPPNVIETIKLETLQQSTNPSCSETAEKQPAGDGITVSKVLRERTSKIKRPVSPSPSTRTRPKSLQIISENNFSKKEERRASDLQNRKIRSDSAVSVVKVKRVQTTSKSKTHPMIVSDIELDTKQPNIHENTRKSATINNSTSPAEPQIKSAKSSQGKSKSVTVTKISRINTAKVSDIPTGPIVIEVNTSSENTQADSSTNQITKE</sequence>
<evidence type="ECO:0000313" key="2">
    <source>
        <dbReference type="EMBL" id="CAF0842916.1"/>
    </source>
</evidence>
<feature type="compositionally biased region" description="Basic and acidic residues" evidence="1">
    <location>
        <begin position="419"/>
        <end position="433"/>
    </location>
</feature>
<evidence type="ECO:0000256" key="1">
    <source>
        <dbReference type="SAM" id="MobiDB-lite"/>
    </source>
</evidence>
<dbReference type="AlphaFoldDB" id="A0A8S2HE26"/>
<feature type="compositionally biased region" description="Low complexity" evidence="1">
    <location>
        <begin position="496"/>
        <end position="507"/>
    </location>
</feature>
<feature type="region of interest" description="Disordered" evidence="1">
    <location>
        <begin position="478"/>
        <end position="509"/>
    </location>
</feature>
<dbReference type="EMBL" id="CAJOBA010002060">
    <property type="protein sequence ID" value="CAF3627914.1"/>
    <property type="molecule type" value="Genomic_DNA"/>
</dbReference>
<dbReference type="Proteomes" id="UP000682733">
    <property type="component" value="Unassembled WGS sequence"/>
</dbReference>
<protein>
    <submittedName>
        <fullName evidence="3">Uncharacterized protein</fullName>
    </submittedName>
</protein>
<proteinExistence type="predicted"/>
<dbReference type="Proteomes" id="UP000677228">
    <property type="component" value="Unassembled WGS sequence"/>
</dbReference>
<feature type="compositionally biased region" description="Polar residues" evidence="1">
    <location>
        <begin position="533"/>
        <end position="552"/>
    </location>
</feature>
<organism evidence="3 4">
    <name type="scientific">Didymodactylos carnosus</name>
    <dbReference type="NCBI Taxonomy" id="1234261"/>
    <lineage>
        <taxon>Eukaryota</taxon>
        <taxon>Metazoa</taxon>
        <taxon>Spiralia</taxon>
        <taxon>Gnathifera</taxon>
        <taxon>Rotifera</taxon>
        <taxon>Eurotatoria</taxon>
        <taxon>Bdelloidea</taxon>
        <taxon>Philodinida</taxon>
        <taxon>Philodinidae</taxon>
        <taxon>Didymodactylos</taxon>
    </lineage>
</organism>
<reference evidence="3" key="1">
    <citation type="submission" date="2021-02" db="EMBL/GenBank/DDBJ databases">
        <authorList>
            <person name="Nowell W R."/>
        </authorList>
    </citation>
    <scope>NUCLEOTIDE SEQUENCE</scope>
</reference>
<evidence type="ECO:0000313" key="4">
    <source>
        <dbReference type="Proteomes" id="UP000682733"/>
    </source>
</evidence>
<comment type="caution">
    <text evidence="3">The sequence shown here is derived from an EMBL/GenBank/DDBJ whole genome shotgun (WGS) entry which is preliminary data.</text>
</comment>
<feature type="region of interest" description="Disordered" evidence="1">
    <location>
        <begin position="532"/>
        <end position="552"/>
    </location>
</feature>
<dbReference type="EMBL" id="CAJNOK010002060">
    <property type="protein sequence ID" value="CAF0842916.1"/>
    <property type="molecule type" value="Genomic_DNA"/>
</dbReference>
<name>A0A8S2HE26_9BILA</name>
<evidence type="ECO:0000313" key="3">
    <source>
        <dbReference type="EMBL" id="CAF3627914.1"/>
    </source>
</evidence>
<feature type="compositionally biased region" description="Polar residues" evidence="1">
    <location>
        <begin position="478"/>
        <end position="491"/>
    </location>
</feature>
<gene>
    <name evidence="2" type="ORF">OVA965_LOCUS6737</name>
    <name evidence="3" type="ORF">TMI583_LOCUS6733</name>
</gene>